<sequence>MQIENKVVIAGLHDKGKAAIIELQTTSYEKESGEALCMNRVCNFSGAPYTCGVRVASLNHHHHILTQAILRARFLLLEFLIVNLQPHMRIAHNSPRHALLYRLSGDYNPLHSDPMVANIAGFNRPILHGLCSFGFAVRAVIKSFCNGEPSSVKSVFGRFLLHVYPGETLITEMWINGSRVVYRTSVKERGRAVLTGYVVLREIPSSL</sequence>
<dbReference type="GO" id="GO:0004300">
    <property type="term" value="F:enoyl-CoA hydratase activity"/>
    <property type="evidence" value="ECO:0007669"/>
    <property type="project" value="TreeGrafter"/>
</dbReference>
<keyword evidence="3" id="KW-1185">Reference proteome</keyword>
<dbReference type="InterPro" id="IPR029069">
    <property type="entry name" value="HotDog_dom_sf"/>
</dbReference>
<evidence type="ECO:0000313" key="3">
    <source>
        <dbReference type="Proteomes" id="UP000652761"/>
    </source>
</evidence>
<organism evidence="2 3">
    <name type="scientific">Colocasia esculenta</name>
    <name type="common">Wild taro</name>
    <name type="synonym">Arum esculentum</name>
    <dbReference type="NCBI Taxonomy" id="4460"/>
    <lineage>
        <taxon>Eukaryota</taxon>
        <taxon>Viridiplantae</taxon>
        <taxon>Streptophyta</taxon>
        <taxon>Embryophyta</taxon>
        <taxon>Tracheophyta</taxon>
        <taxon>Spermatophyta</taxon>
        <taxon>Magnoliopsida</taxon>
        <taxon>Liliopsida</taxon>
        <taxon>Araceae</taxon>
        <taxon>Aroideae</taxon>
        <taxon>Colocasieae</taxon>
        <taxon>Colocasia</taxon>
    </lineage>
</organism>
<dbReference type="GO" id="GO:0003857">
    <property type="term" value="F:(3S)-3-hydroxyacyl-CoA dehydrogenase (NAD+) activity"/>
    <property type="evidence" value="ECO:0007669"/>
    <property type="project" value="TreeGrafter"/>
</dbReference>
<name>A0A843X4W4_COLES</name>
<dbReference type="GO" id="GO:0044594">
    <property type="term" value="F:17-beta-hydroxysteroid dehydrogenase (NAD+) activity"/>
    <property type="evidence" value="ECO:0007669"/>
    <property type="project" value="TreeGrafter"/>
</dbReference>
<dbReference type="Proteomes" id="UP000652761">
    <property type="component" value="Unassembled WGS sequence"/>
</dbReference>
<dbReference type="EMBL" id="NMUH01005519">
    <property type="protein sequence ID" value="MQM12985.1"/>
    <property type="molecule type" value="Genomic_DNA"/>
</dbReference>
<dbReference type="InterPro" id="IPR002539">
    <property type="entry name" value="MaoC-like_dom"/>
</dbReference>
<comment type="caution">
    <text evidence="2">The sequence shown here is derived from an EMBL/GenBank/DDBJ whole genome shotgun (WGS) entry which is preliminary data.</text>
</comment>
<dbReference type="GO" id="GO:0005777">
    <property type="term" value="C:peroxisome"/>
    <property type="evidence" value="ECO:0007669"/>
    <property type="project" value="TreeGrafter"/>
</dbReference>
<proteinExistence type="predicted"/>
<dbReference type="Gene3D" id="3.10.129.10">
    <property type="entry name" value="Hotdog Thioesterase"/>
    <property type="match status" value="1"/>
</dbReference>
<gene>
    <name evidence="2" type="ORF">Taro_045905</name>
</gene>
<accession>A0A843X4W4</accession>
<dbReference type="Pfam" id="PF01575">
    <property type="entry name" value="MaoC_dehydratas"/>
    <property type="match status" value="1"/>
</dbReference>
<dbReference type="PANTHER" id="PTHR13078">
    <property type="entry name" value="PEROXISOMAL MULTIFUNCTIONAL ENZYME TYPE 2-RELATED"/>
    <property type="match status" value="1"/>
</dbReference>
<reference evidence="2" key="1">
    <citation type="submission" date="2017-07" db="EMBL/GenBank/DDBJ databases">
        <title>Taro Niue Genome Assembly and Annotation.</title>
        <authorList>
            <person name="Atibalentja N."/>
            <person name="Keating K."/>
            <person name="Fields C.J."/>
        </authorList>
    </citation>
    <scope>NUCLEOTIDE SEQUENCE</scope>
    <source>
        <strain evidence="2">Niue_2</strain>
        <tissue evidence="2">Leaf</tissue>
    </source>
</reference>
<dbReference type="CDD" id="cd03448">
    <property type="entry name" value="HDE_HSD"/>
    <property type="match status" value="1"/>
</dbReference>
<dbReference type="PANTHER" id="PTHR13078:SF56">
    <property type="entry name" value="PEROXISOMAL MULTIFUNCTIONAL ENZYME TYPE 2"/>
    <property type="match status" value="1"/>
</dbReference>
<evidence type="ECO:0000313" key="2">
    <source>
        <dbReference type="EMBL" id="MQM12985.1"/>
    </source>
</evidence>
<dbReference type="AlphaFoldDB" id="A0A843X4W4"/>
<dbReference type="SUPFAM" id="SSF54637">
    <property type="entry name" value="Thioesterase/thiol ester dehydrase-isomerase"/>
    <property type="match status" value="1"/>
</dbReference>
<feature type="domain" description="MaoC-like" evidence="1">
    <location>
        <begin position="94"/>
        <end position="191"/>
    </location>
</feature>
<dbReference type="OrthoDB" id="60204at2759"/>
<dbReference type="GO" id="GO:0006635">
    <property type="term" value="P:fatty acid beta-oxidation"/>
    <property type="evidence" value="ECO:0007669"/>
    <property type="project" value="TreeGrafter"/>
</dbReference>
<evidence type="ECO:0000259" key="1">
    <source>
        <dbReference type="Pfam" id="PF01575"/>
    </source>
</evidence>
<protein>
    <recommendedName>
        <fullName evidence="1">MaoC-like domain-containing protein</fullName>
    </recommendedName>
</protein>